<dbReference type="GO" id="GO:0005886">
    <property type="term" value="C:plasma membrane"/>
    <property type="evidence" value="ECO:0007669"/>
    <property type="project" value="TreeGrafter"/>
</dbReference>
<keyword evidence="4 7" id="KW-1133">Transmembrane helix</keyword>
<dbReference type="InterPro" id="IPR000301">
    <property type="entry name" value="Tetraspanin_animals"/>
</dbReference>
<feature type="transmembrane region" description="Helical" evidence="7">
    <location>
        <begin position="73"/>
        <end position="92"/>
    </location>
</feature>
<evidence type="ECO:0000313" key="8">
    <source>
        <dbReference type="EMBL" id="CEK72652.1"/>
    </source>
</evidence>
<dbReference type="AlphaFoldDB" id="A0A0B6ZWA6"/>
<evidence type="ECO:0000256" key="4">
    <source>
        <dbReference type="ARBA" id="ARBA00022989"/>
    </source>
</evidence>
<dbReference type="Pfam" id="PF00335">
    <property type="entry name" value="Tetraspanin"/>
    <property type="match status" value="1"/>
</dbReference>
<feature type="disulfide bond" evidence="6">
    <location>
        <begin position="168"/>
        <end position="201"/>
    </location>
</feature>
<protein>
    <recommendedName>
        <fullName evidence="7">Tetraspanin</fullName>
    </recommendedName>
</protein>
<organism evidence="8">
    <name type="scientific">Arion vulgaris</name>
    <dbReference type="NCBI Taxonomy" id="1028688"/>
    <lineage>
        <taxon>Eukaryota</taxon>
        <taxon>Metazoa</taxon>
        <taxon>Spiralia</taxon>
        <taxon>Lophotrochozoa</taxon>
        <taxon>Mollusca</taxon>
        <taxon>Gastropoda</taxon>
        <taxon>Heterobranchia</taxon>
        <taxon>Euthyneura</taxon>
        <taxon>Panpulmonata</taxon>
        <taxon>Eupulmonata</taxon>
        <taxon>Stylommatophora</taxon>
        <taxon>Helicina</taxon>
        <taxon>Arionoidea</taxon>
        <taxon>Arionidae</taxon>
        <taxon>Arion</taxon>
    </lineage>
</organism>
<evidence type="ECO:0000256" key="1">
    <source>
        <dbReference type="ARBA" id="ARBA00004141"/>
    </source>
</evidence>
<dbReference type="PIRSF" id="PIRSF002419">
    <property type="entry name" value="Tetraspanin"/>
    <property type="match status" value="1"/>
</dbReference>
<dbReference type="PANTHER" id="PTHR19282">
    <property type="entry name" value="TETRASPANIN"/>
    <property type="match status" value="1"/>
</dbReference>
<gene>
    <name evidence="8" type="primary">ORF83348</name>
</gene>
<reference evidence="8" key="1">
    <citation type="submission" date="2014-12" db="EMBL/GenBank/DDBJ databases">
        <title>Insight into the proteome of Arion vulgaris.</title>
        <authorList>
            <person name="Aradska J."/>
            <person name="Bulat T."/>
            <person name="Smidak R."/>
            <person name="Sarate P."/>
            <person name="Gangsoo J."/>
            <person name="Sialana F."/>
            <person name="Bilban M."/>
            <person name="Lubec G."/>
        </authorList>
    </citation>
    <scope>NUCLEOTIDE SEQUENCE</scope>
    <source>
        <tissue evidence="8">Skin</tissue>
    </source>
</reference>
<dbReference type="InterPro" id="IPR018499">
    <property type="entry name" value="Tetraspanin/Peripherin"/>
</dbReference>
<dbReference type="PRINTS" id="PR00259">
    <property type="entry name" value="TMFOUR"/>
</dbReference>
<dbReference type="PANTHER" id="PTHR19282:SF515">
    <property type="entry name" value="TETRASPANIN"/>
    <property type="match status" value="1"/>
</dbReference>
<dbReference type="Gene3D" id="1.10.1450.10">
    <property type="entry name" value="Tetraspanin"/>
    <property type="match status" value="1"/>
</dbReference>
<feature type="disulfide bond" evidence="6">
    <location>
        <begin position="169"/>
        <end position="186"/>
    </location>
</feature>
<dbReference type="SUPFAM" id="SSF48652">
    <property type="entry name" value="Tetraspanin"/>
    <property type="match status" value="1"/>
</dbReference>
<sequence>MAGAEGLQKMLPEAHPKRKHPLHPLCATTAFSCNKLFLFLYALVFLFVGIILAAIGVLVKLHRDSVEPVNNRLALPTTLLIIVGLLIAINALCGMVGTILEKPLLLKVFLVTTVLCFLLQVTIGIIAFVYREELPNVVSSQFMFAIRGYTEDKDIQTSLDWLQNKYECCGFNTYEDYQKENEDFMCQSGKPQACGVPQSCCKQKPGVTLPEGCGYGITKNSTMFEMINGEGCTDALIQWLMEHLDLVGAIALGFAIPQIFGILLSYYFLRKVKEYRVWYRVSDNFRT</sequence>
<comment type="subcellular location">
    <subcellularLocation>
        <location evidence="1 7">Membrane</location>
        <topology evidence="1 7">Multi-pass membrane protein</topology>
    </subcellularLocation>
</comment>
<comment type="similarity">
    <text evidence="2 7">Belongs to the tetraspanin (TM4SF) family.</text>
</comment>
<evidence type="ECO:0000256" key="3">
    <source>
        <dbReference type="ARBA" id="ARBA00022692"/>
    </source>
</evidence>
<keyword evidence="3 7" id="KW-0812">Transmembrane</keyword>
<accession>A0A0B6ZWA6</accession>
<dbReference type="EMBL" id="HACG01025787">
    <property type="protein sequence ID" value="CEK72652.1"/>
    <property type="molecule type" value="Transcribed_RNA"/>
</dbReference>
<dbReference type="InterPro" id="IPR008952">
    <property type="entry name" value="Tetraspanin_EC2_sf"/>
</dbReference>
<feature type="transmembrane region" description="Helical" evidence="7">
    <location>
        <begin position="246"/>
        <end position="269"/>
    </location>
</feature>
<feature type="transmembrane region" description="Helical" evidence="7">
    <location>
        <begin position="38"/>
        <end position="61"/>
    </location>
</feature>
<name>A0A0B6ZWA6_9EUPU</name>
<proteinExistence type="inferred from homology"/>
<evidence type="ECO:0000256" key="5">
    <source>
        <dbReference type="ARBA" id="ARBA00023136"/>
    </source>
</evidence>
<evidence type="ECO:0000256" key="7">
    <source>
        <dbReference type="RuleBase" id="RU361218"/>
    </source>
</evidence>
<feature type="transmembrane region" description="Helical" evidence="7">
    <location>
        <begin position="104"/>
        <end position="130"/>
    </location>
</feature>
<evidence type="ECO:0000256" key="2">
    <source>
        <dbReference type="ARBA" id="ARBA00006840"/>
    </source>
</evidence>
<keyword evidence="6" id="KW-1015">Disulfide bond</keyword>
<keyword evidence="5 7" id="KW-0472">Membrane</keyword>
<evidence type="ECO:0000256" key="6">
    <source>
        <dbReference type="PIRSR" id="PIRSR002419-1"/>
    </source>
</evidence>